<feature type="compositionally biased region" description="Low complexity" evidence="14">
    <location>
        <begin position="540"/>
        <end position="550"/>
    </location>
</feature>
<evidence type="ECO:0000256" key="11">
    <source>
        <dbReference type="ARBA" id="ARBA00023242"/>
    </source>
</evidence>
<feature type="short sequence motif" description="Histidine triad motif" evidence="13">
    <location>
        <begin position="635"/>
        <end position="639"/>
    </location>
</feature>
<dbReference type="GO" id="GO:0000166">
    <property type="term" value="F:nucleotide binding"/>
    <property type="evidence" value="ECO:0007669"/>
    <property type="project" value="UniProtKB-KW"/>
</dbReference>
<name>A0AAF0JAF7_9BASI</name>
<feature type="region of interest" description="Disordered" evidence="14">
    <location>
        <begin position="347"/>
        <end position="379"/>
    </location>
</feature>
<evidence type="ECO:0000256" key="14">
    <source>
        <dbReference type="SAM" id="MobiDB-lite"/>
    </source>
</evidence>
<evidence type="ECO:0000256" key="9">
    <source>
        <dbReference type="ARBA" id="ARBA00023159"/>
    </source>
</evidence>
<evidence type="ECO:0000256" key="1">
    <source>
        <dbReference type="ARBA" id="ARBA00004123"/>
    </source>
</evidence>
<accession>A0AAF0JAF7</accession>
<dbReference type="SMART" id="SM00385">
    <property type="entry name" value="CYCLIN"/>
    <property type="match status" value="2"/>
</dbReference>
<comment type="similarity">
    <text evidence="2">Belongs to the TFIIB family.</text>
</comment>
<evidence type="ECO:0000256" key="5">
    <source>
        <dbReference type="ARBA" id="ARBA00022771"/>
    </source>
</evidence>
<keyword evidence="7" id="KW-0862">Zinc</keyword>
<keyword evidence="8" id="KW-0805">Transcription regulation</keyword>
<dbReference type="Pfam" id="PF07741">
    <property type="entry name" value="BRF1"/>
    <property type="match status" value="1"/>
</dbReference>
<dbReference type="SUPFAM" id="SSF47954">
    <property type="entry name" value="Cyclin-like"/>
    <property type="match status" value="2"/>
</dbReference>
<dbReference type="GeneID" id="85225356"/>
<evidence type="ECO:0000256" key="13">
    <source>
        <dbReference type="PROSITE-ProRule" id="PRU00464"/>
    </source>
</evidence>
<comment type="subcellular location">
    <subcellularLocation>
        <location evidence="1">Nucleus</location>
    </subcellularLocation>
</comment>
<keyword evidence="11" id="KW-0539">Nucleus</keyword>
<dbReference type="GO" id="GO:0006384">
    <property type="term" value="P:transcription initiation at RNA polymerase III promoter"/>
    <property type="evidence" value="ECO:0007669"/>
    <property type="project" value="UniProtKB-ARBA"/>
</dbReference>
<dbReference type="PRINTS" id="PR00685">
    <property type="entry name" value="TIFACTORIIB"/>
</dbReference>
<dbReference type="GO" id="GO:0005634">
    <property type="term" value="C:nucleus"/>
    <property type="evidence" value="ECO:0007669"/>
    <property type="project" value="UniProtKB-SubCell"/>
</dbReference>
<feature type="region of interest" description="Disordered" evidence="14">
    <location>
        <begin position="491"/>
        <end position="551"/>
    </location>
</feature>
<evidence type="ECO:0000313" key="17">
    <source>
        <dbReference type="Proteomes" id="UP001217754"/>
    </source>
</evidence>
<dbReference type="InterPro" id="IPR013150">
    <property type="entry name" value="TFIIB_cyclin"/>
</dbReference>
<evidence type="ECO:0000256" key="6">
    <source>
        <dbReference type="ARBA" id="ARBA00022801"/>
    </source>
</evidence>
<dbReference type="SUPFAM" id="SSF57783">
    <property type="entry name" value="Zinc beta-ribbon"/>
    <property type="match status" value="1"/>
</dbReference>
<dbReference type="GO" id="GO:0008270">
    <property type="term" value="F:zinc ion binding"/>
    <property type="evidence" value="ECO:0007669"/>
    <property type="project" value="UniProtKB-KW"/>
</dbReference>
<dbReference type="Gene3D" id="3.30.428.10">
    <property type="entry name" value="HIT-like"/>
    <property type="match status" value="1"/>
</dbReference>
<dbReference type="InterPro" id="IPR013763">
    <property type="entry name" value="Cyclin-like_dom"/>
</dbReference>
<evidence type="ECO:0000259" key="15">
    <source>
        <dbReference type="PROSITE" id="PS51084"/>
    </source>
</evidence>
<dbReference type="GO" id="GO:0000995">
    <property type="term" value="F:RNA polymerase III general transcription initiation factor activity"/>
    <property type="evidence" value="ECO:0007669"/>
    <property type="project" value="TreeGrafter"/>
</dbReference>
<evidence type="ECO:0000256" key="10">
    <source>
        <dbReference type="ARBA" id="ARBA00023163"/>
    </source>
</evidence>
<dbReference type="PROSITE" id="PS00892">
    <property type="entry name" value="HIT_1"/>
    <property type="match status" value="1"/>
</dbReference>
<dbReference type="GO" id="GO:0016787">
    <property type="term" value="F:hydrolase activity"/>
    <property type="evidence" value="ECO:0007669"/>
    <property type="project" value="UniProtKB-KW"/>
</dbReference>
<evidence type="ECO:0000256" key="8">
    <source>
        <dbReference type="ARBA" id="ARBA00023015"/>
    </source>
</evidence>
<dbReference type="CDD" id="cd20553">
    <property type="entry name" value="CYCLIN_TFIIIB90_rpt1"/>
    <property type="match status" value="1"/>
</dbReference>
<dbReference type="GO" id="GO:0000126">
    <property type="term" value="C:transcription factor TFIIIB complex"/>
    <property type="evidence" value="ECO:0007669"/>
    <property type="project" value="TreeGrafter"/>
</dbReference>
<dbReference type="GO" id="GO:0070897">
    <property type="term" value="P:transcription preinitiation complex assembly"/>
    <property type="evidence" value="ECO:0007669"/>
    <property type="project" value="InterPro"/>
</dbReference>
<dbReference type="InterPro" id="IPR036915">
    <property type="entry name" value="Cyclin-like_sf"/>
</dbReference>
<dbReference type="CDD" id="cd20554">
    <property type="entry name" value="CYCLIN_TFIIIB90_rpt2"/>
    <property type="match status" value="1"/>
</dbReference>
<keyword evidence="17" id="KW-1185">Reference proteome</keyword>
<dbReference type="InterPro" id="IPR011146">
    <property type="entry name" value="HIT-like"/>
</dbReference>
<evidence type="ECO:0000256" key="7">
    <source>
        <dbReference type="ARBA" id="ARBA00022833"/>
    </source>
</evidence>
<dbReference type="PANTHER" id="PTHR11618:SF4">
    <property type="entry name" value="TRANSCRIPTION FACTOR IIIB 90 KDA SUBUNIT"/>
    <property type="match status" value="1"/>
</dbReference>
<evidence type="ECO:0000313" key="16">
    <source>
        <dbReference type="EMBL" id="WFD38744.1"/>
    </source>
</evidence>
<keyword evidence="5" id="KW-0863">Zinc-finger</keyword>
<dbReference type="InterPro" id="IPR019808">
    <property type="entry name" value="Histidine_triad_CS"/>
</dbReference>
<reference evidence="16" key="1">
    <citation type="submission" date="2023-03" db="EMBL/GenBank/DDBJ databases">
        <title>Mating type loci evolution in Malassezia.</title>
        <authorList>
            <person name="Coelho M.A."/>
        </authorList>
    </citation>
    <scope>NUCLEOTIDE SEQUENCE</scope>
    <source>
        <strain evidence="16">CBS 9431</strain>
    </source>
</reference>
<dbReference type="FunFam" id="3.30.428.10:FF:000011">
    <property type="entry name" value="Fragile histidine triad"/>
    <property type="match status" value="1"/>
</dbReference>
<evidence type="ECO:0000256" key="2">
    <source>
        <dbReference type="ARBA" id="ARBA00010857"/>
    </source>
</evidence>
<dbReference type="SUPFAM" id="SSF54197">
    <property type="entry name" value="HIT-like"/>
    <property type="match status" value="1"/>
</dbReference>
<evidence type="ECO:0000256" key="4">
    <source>
        <dbReference type="ARBA" id="ARBA00022741"/>
    </source>
</evidence>
<feature type="compositionally biased region" description="Acidic residues" evidence="14">
    <location>
        <begin position="511"/>
        <end position="531"/>
    </location>
</feature>
<dbReference type="GO" id="GO:0017025">
    <property type="term" value="F:TBP-class protein binding"/>
    <property type="evidence" value="ECO:0007669"/>
    <property type="project" value="InterPro"/>
</dbReference>
<dbReference type="EMBL" id="CP119959">
    <property type="protein sequence ID" value="WFD38744.1"/>
    <property type="molecule type" value="Genomic_DNA"/>
</dbReference>
<dbReference type="Pfam" id="PF08271">
    <property type="entry name" value="Zn_Ribbon_TF"/>
    <property type="match status" value="1"/>
</dbReference>
<gene>
    <name evidence="16" type="primary">BRF1</name>
    <name evidence="16" type="ORF">MJAP1_001707</name>
</gene>
<keyword evidence="9" id="KW-0010">Activator</keyword>
<dbReference type="InterPro" id="IPR036265">
    <property type="entry name" value="HIT-like_sf"/>
</dbReference>
<dbReference type="AlphaFoldDB" id="A0AAF0JAF7"/>
<dbReference type="Gene3D" id="1.20.5.650">
    <property type="entry name" value="Single helix bin"/>
    <property type="match status" value="1"/>
</dbReference>
<keyword evidence="6" id="KW-0378">Hydrolase</keyword>
<evidence type="ECO:0000256" key="3">
    <source>
        <dbReference type="ARBA" id="ARBA00022723"/>
    </source>
</evidence>
<feature type="domain" description="HIT" evidence="15">
    <location>
        <begin position="584"/>
        <end position="650"/>
    </location>
</feature>
<feature type="region of interest" description="Disordered" evidence="14">
    <location>
        <begin position="435"/>
        <end position="473"/>
    </location>
</feature>
<dbReference type="Pfam" id="PF01230">
    <property type="entry name" value="HIT"/>
    <property type="match status" value="1"/>
</dbReference>
<dbReference type="Pfam" id="PF00382">
    <property type="entry name" value="TFIIB"/>
    <property type="match status" value="2"/>
</dbReference>
<dbReference type="InterPro" id="IPR011665">
    <property type="entry name" value="BRF1_TBP-bd_dom"/>
</dbReference>
<proteinExistence type="inferred from homology"/>
<protein>
    <recommendedName>
        <fullName evidence="12">B-related factor 1</fullName>
    </recommendedName>
</protein>
<evidence type="ECO:0000256" key="12">
    <source>
        <dbReference type="ARBA" id="ARBA00031009"/>
    </source>
</evidence>
<dbReference type="Gene3D" id="1.10.472.10">
    <property type="entry name" value="Cyclin-like"/>
    <property type="match status" value="2"/>
</dbReference>
<dbReference type="RefSeq" id="XP_060121641.1">
    <property type="nucleotide sequence ID" value="XM_060265658.1"/>
</dbReference>
<feature type="compositionally biased region" description="Polar residues" evidence="14">
    <location>
        <begin position="494"/>
        <end position="509"/>
    </location>
</feature>
<dbReference type="PROSITE" id="PS51084">
    <property type="entry name" value="HIT_2"/>
    <property type="match status" value="1"/>
</dbReference>
<keyword evidence="4" id="KW-0547">Nucleotide-binding</keyword>
<keyword evidence="10" id="KW-0804">Transcription</keyword>
<dbReference type="GO" id="GO:0097550">
    <property type="term" value="C:transcription preinitiation complex"/>
    <property type="evidence" value="ECO:0007669"/>
    <property type="project" value="TreeGrafter"/>
</dbReference>
<dbReference type="InterPro" id="IPR000812">
    <property type="entry name" value="TFIIB"/>
</dbReference>
<dbReference type="FunFam" id="1.10.472.10:FF:000002">
    <property type="entry name" value="Transcription factor IIIB 90 kDa subunit"/>
    <property type="match status" value="1"/>
</dbReference>
<organism evidence="16 17">
    <name type="scientific">Malassezia japonica</name>
    <dbReference type="NCBI Taxonomy" id="223818"/>
    <lineage>
        <taxon>Eukaryota</taxon>
        <taxon>Fungi</taxon>
        <taxon>Dikarya</taxon>
        <taxon>Basidiomycota</taxon>
        <taxon>Ustilaginomycotina</taxon>
        <taxon>Malasseziomycetes</taxon>
        <taxon>Malasseziales</taxon>
        <taxon>Malasseziaceae</taxon>
        <taxon>Malassezia</taxon>
    </lineage>
</organism>
<dbReference type="Proteomes" id="UP001217754">
    <property type="component" value="Chromosome 2"/>
</dbReference>
<dbReference type="GO" id="GO:0001006">
    <property type="term" value="F:RNA polymerase III type 3 promoter sequence-specific DNA binding"/>
    <property type="evidence" value="ECO:0007669"/>
    <property type="project" value="TreeGrafter"/>
</dbReference>
<dbReference type="PANTHER" id="PTHR11618">
    <property type="entry name" value="TRANSCRIPTION INITIATION FACTOR IIB-RELATED"/>
    <property type="match status" value="1"/>
</dbReference>
<dbReference type="InterPro" id="IPR013137">
    <property type="entry name" value="Znf_TFIIB"/>
</dbReference>
<sequence length="713" mass="79091">MRCTNCGSLAIDFADSQAVCSACGVVLEESQIVSDITFAENTAGGAVVQGSYLGADQARWNINRMATARGVPQHVAERALRFFQLALDGGTATASGSQPKNFVLGRKSDYTVASCLYVACRMAKTTHMLIDFADVIQVNVFVLGRSYLRLLRVLNLQMPLIDPSFYISRFAALLEFGEETQRVVTDATRLVTRFKTDWMVEGRRPAGICGACLLLAARMNHFRRSVTEVVQVVKIADVTLRKRLEEFKSTPSGQLTIEDFRSVWLEEEHNPPAFARARVPKSSKDPQAHLVAPNENLEAIKMQMPETTGLPEFGGGELERLADQATEQEITSYLQQDDIRALENNLSQQEQTRVERAKAGHVAPEPLAPVEESDAPAPAPVERDGDLGDLDEAELDNFILSEDEVKIKERVWMEFNKDYLEAALARQLKLEADQKAGIAPAPRNRKRQKPRDGTTAPTKSAAESAKQMMQQKRWSRRINYDVLNNLFPGGGAAPSSTSKNAASDVQNGPSPDEEELSEDDDEEDEEDDDEDTPHAKRSSETAQTSSQQATLRMPPVYFSTFDVKDQVFYENETAVALVNLKPTHYERLQDIPTSELGSLFSAVQSVGKVVESAFSGDSLSVAVQDGPNAGQTVPHVHVHVIPRRARDIEPNDLIYEHLDAFGLQLRNLQEKQMDSERRPRTKEQMHAEAEWLHTQCVQILGETKGPVRLDAAT</sequence>
<dbReference type="FunFam" id="1.10.472.10:FF:000007">
    <property type="entry name" value="Transcription factor IIIB 90 kDa subunit"/>
    <property type="match status" value="1"/>
</dbReference>
<keyword evidence="3" id="KW-0479">Metal-binding</keyword>